<dbReference type="Gene3D" id="3.40.50.10710">
    <property type="entry name" value="Metallo-hydrolase/oxidoreductase"/>
    <property type="match status" value="1"/>
</dbReference>
<evidence type="ECO:0000313" key="8">
    <source>
        <dbReference type="EMBL" id="KLK94879.1"/>
    </source>
</evidence>
<dbReference type="STRING" id="1225564.AA309_01380"/>
<name>A0A0H1RIM8_9HYPH</name>
<keyword evidence="4" id="KW-0862">Zinc</keyword>
<dbReference type="Proteomes" id="UP000035489">
    <property type="component" value="Unassembled WGS sequence"/>
</dbReference>
<dbReference type="Pfam" id="PF22505">
    <property type="entry name" value="RNase_J_b_CASP"/>
    <property type="match status" value="1"/>
</dbReference>
<dbReference type="Pfam" id="PF12706">
    <property type="entry name" value="Lactamase_B_2"/>
    <property type="match status" value="1"/>
</dbReference>
<proteinExistence type="predicted"/>
<keyword evidence="3" id="KW-0378">Hydrolase</keyword>
<evidence type="ECO:0000256" key="1">
    <source>
        <dbReference type="ARBA" id="ARBA00022722"/>
    </source>
</evidence>
<dbReference type="PANTHER" id="PTHR43694">
    <property type="entry name" value="RIBONUCLEASE J"/>
    <property type="match status" value="1"/>
</dbReference>
<evidence type="ECO:0000256" key="4">
    <source>
        <dbReference type="ARBA" id="ARBA00022833"/>
    </source>
</evidence>
<comment type="caution">
    <text evidence="8">The sequence shown here is derived from an EMBL/GenBank/DDBJ whole genome shotgun (WGS) entry which is preliminary data.</text>
</comment>
<dbReference type="Pfam" id="PF17770">
    <property type="entry name" value="RNase_J_C"/>
    <property type="match status" value="1"/>
</dbReference>
<dbReference type="EMBL" id="LCYG01000004">
    <property type="protein sequence ID" value="KLK94879.1"/>
    <property type="molecule type" value="Genomic_DNA"/>
</dbReference>
<dbReference type="InterPro" id="IPR041636">
    <property type="entry name" value="RNase_J_C"/>
</dbReference>
<evidence type="ECO:0000256" key="5">
    <source>
        <dbReference type="ARBA" id="ARBA00022839"/>
    </source>
</evidence>
<evidence type="ECO:0000259" key="7">
    <source>
        <dbReference type="SMART" id="SM00849"/>
    </source>
</evidence>
<keyword evidence="9" id="KW-1185">Reference proteome</keyword>
<gene>
    <name evidence="8" type="ORF">AA309_01380</name>
</gene>
<dbReference type="AlphaFoldDB" id="A0A0H1RIM8"/>
<dbReference type="SUPFAM" id="SSF56281">
    <property type="entry name" value="Metallo-hydrolase/oxidoreductase"/>
    <property type="match status" value="1"/>
</dbReference>
<evidence type="ECO:0000256" key="3">
    <source>
        <dbReference type="ARBA" id="ARBA00022801"/>
    </source>
</evidence>
<keyword evidence="1" id="KW-0540">Nuclease</keyword>
<feature type="domain" description="Metallo-beta-lactamase" evidence="7">
    <location>
        <begin position="20"/>
        <end position="220"/>
    </location>
</feature>
<dbReference type="SMART" id="SM00849">
    <property type="entry name" value="Lactamase_B"/>
    <property type="match status" value="1"/>
</dbReference>
<evidence type="ECO:0000313" key="9">
    <source>
        <dbReference type="Proteomes" id="UP000035489"/>
    </source>
</evidence>
<dbReference type="InterPro" id="IPR011108">
    <property type="entry name" value="RMMBL"/>
</dbReference>
<dbReference type="RefSeq" id="WP_047187185.1">
    <property type="nucleotide sequence ID" value="NZ_LCYG01000004.1"/>
</dbReference>
<dbReference type="Gene3D" id="3.60.15.10">
    <property type="entry name" value="Ribonuclease Z/Hydroxyacylglutathione hydrolase-like"/>
    <property type="match status" value="1"/>
</dbReference>
<dbReference type="GO" id="GO:0046872">
    <property type="term" value="F:metal ion binding"/>
    <property type="evidence" value="ECO:0007669"/>
    <property type="project" value="UniProtKB-KW"/>
</dbReference>
<evidence type="ECO:0000256" key="2">
    <source>
        <dbReference type="ARBA" id="ARBA00022723"/>
    </source>
</evidence>
<dbReference type="Pfam" id="PF07521">
    <property type="entry name" value="RMMBL"/>
    <property type="match status" value="1"/>
</dbReference>
<dbReference type="PATRIC" id="fig|1225564.3.peg.4193"/>
<sequence>MASSQDDLVFLPLGGLGEIGMNAALYGFGPETDRQWILVDCGMGFGGEEQLPGIDLVYPDLRFIEEERHNLLGIFITHAHEDHIGALVEMWPRLRVPVYATKFAIGLLETRRLSEPDAPKIELNEIAPGQRLKLGAFDIEYVPVAHSIPESNALAIRTPHGLVVHTGDWKLDPTPYLGSLTSEETFRKLGEEGVLALVCDSTNVVREGTSPSEADVARNLAALIKDAPHRVAITTFASNVARIRSVAEAARECGRDVVVVGRAMDRVVDVARECGYLDDLPEFHSAENFGYMPRDKVVAVLTGSQGEPRAALARIAFDEHPDIALSAGDRVIFSSRAIPGNEKAVGSIINSLIEQGIEVITDRTELVHVSGHPRRGELVQMYEWTRPRIAIPAHGEPLHLAEHAKFARQQGVPEVVRAKNGTLVRLAPGKAEIVDNIPAGRVYKDGNIVIPSGERALPERRKLAFAGIVTVAIAIDDRGEIAGDPVVDAMGLPEKNRQGRDLTDIIADTVANTLDGLSKAKRRDPDAVENAVHRAVRAAVNQEWGKKPACHVLVIEV</sequence>
<evidence type="ECO:0000256" key="6">
    <source>
        <dbReference type="ARBA" id="ARBA00022884"/>
    </source>
</evidence>
<dbReference type="OrthoDB" id="9770211at2"/>
<dbReference type="CDD" id="cd07714">
    <property type="entry name" value="RNaseJ_MBL-fold"/>
    <property type="match status" value="1"/>
</dbReference>
<dbReference type="InterPro" id="IPR055132">
    <property type="entry name" value="RNase_J_b_CASP"/>
</dbReference>
<keyword evidence="5" id="KW-0269">Exonuclease</keyword>
<dbReference type="GO" id="GO:0004527">
    <property type="term" value="F:exonuclease activity"/>
    <property type="evidence" value="ECO:0007669"/>
    <property type="project" value="UniProtKB-KW"/>
</dbReference>
<dbReference type="InterPro" id="IPR001279">
    <property type="entry name" value="Metallo-B-lactamas"/>
</dbReference>
<organism evidence="8 9">
    <name type="scientific">Microvirga vignae</name>
    <dbReference type="NCBI Taxonomy" id="1225564"/>
    <lineage>
        <taxon>Bacteria</taxon>
        <taxon>Pseudomonadati</taxon>
        <taxon>Pseudomonadota</taxon>
        <taxon>Alphaproteobacteria</taxon>
        <taxon>Hyphomicrobiales</taxon>
        <taxon>Methylobacteriaceae</taxon>
        <taxon>Microvirga</taxon>
    </lineage>
</organism>
<dbReference type="GO" id="GO:0003723">
    <property type="term" value="F:RNA binding"/>
    <property type="evidence" value="ECO:0007669"/>
    <property type="project" value="UniProtKB-KW"/>
</dbReference>
<protein>
    <submittedName>
        <fullName evidence="8">Beta-lactamase</fullName>
    </submittedName>
</protein>
<dbReference type="PANTHER" id="PTHR43694:SF1">
    <property type="entry name" value="RIBONUCLEASE J"/>
    <property type="match status" value="1"/>
</dbReference>
<dbReference type="InterPro" id="IPR036866">
    <property type="entry name" value="RibonucZ/Hydroxyglut_hydro"/>
</dbReference>
<reference evidence="8 9" key="1">
    <citation type="submission" date="2015-05" db="EMBL/GenBank/DDBJ databases">
        <title>Draft genome sequence of Microvirga vignae strain BR3299, a novel nitrogen fixing bacteria isolated from Brazil semi-aired region.</title>
        <authorList>
            <person name="Zilli J.E."/>
            <person name="Passos S.R."/>
            <person name="Leite J."/>
            <person name="Baldani J.I."/>
            <person name="Xavier G.R."/>
            <person name="Rumjaneck N.G."/>
            <person name="Simoes-Araujo J.L."/>
        </authorList>
    </citation>
    <scope>NUCLEOTIDE SEQUENCE [LARGE SCALE GENOMIC DNA]</scope>
    <source>
        <strain evidence="8 9">BR3299</strain>
    </source>
</reference>
<keyword evidence="2" id="KW-0479">Metal-binding</keyword>
<accession>A0A0H1RIM8</accession>
<dbReference type="InterPro" id="IPR042173">
    <property type="entry name" value="RNase_J_2"/>
</dbReference>
<keyword evidence="6" id="KW-0694">RNA-binding</keyword>
<dbReference type="Gene3D" id="3.10.20.580">
    <property type="match status" value="1"/>
</dbReference>